<comment type="caution">
    <text evidence="1">The sequence shown here is derived from an EMBL/GenBank/DDBJ whole genome shotgun (WGS) entry which is preliminary data.</text>
</comment>
<dbReference type="RefSeq" id="WP_160788261.1">
    <property type="nucleotide sequence ID" value="NZ_CP086610.1"/>
</dbReference>
<name>A0A6N8TPQ9_SHIZO</name>
<dbReference type="Proteomes" id="UP000440304">
    <property type="component" value="Unassembled WGS sequence"/>
</dbReference>
<evidence type="ECO:0000313" key="2">
    <source>
        <dbReference type="Proteomes" id="UP000440304"/>
    </source>
</evidence>
<feature type="non-terminal residue" evidence="1">
    <location>
        <position position="226"/>
    </location>
</feature>
<protein>
    <submittedName>
        <fullName evidence="1">Uncharacterized protein</fullName>
    </submittedName>
</protein>
<evidence type="ECO:0000313" key="1">
    <source>
        <dbReference type="EMBL" id="MXO03134.1"/>
    </source>
</evidence>
<dbReference type="AlphaFoldDB" id="A0A6N8TPQ9"/>
<dbReference type="EMBL" id="WUML01000069">
    <property type="protein sequence ID" value="MXO03134.1"/>
    <property type="molecule type" value="Genomic_DNA"/>
</dbReference>
<sequence length="226" mass="25065">MVLQNGLQESVKLSPLPDLIEHIAGEFAPAVMAIWGRFDVGEYVMATSTQRHVWHAALAAGDDFLLTSKWLTRNRLKVILKRAYGNYPSGMVRLLSRLGPRAETREFYRAAHVALSRGDMLTRILQHSKTIDPHVVFAIAELPTDLISVRMASYALRRGVSSDEIAEMSWLVRRIVEVSASTAVLNLLASSKNPVLTVRKAITQLPFPAAPWKAEGLIPVQSAEEL</sequence>
<organism evidence="1 2">
    <name type="scientific">Shinella zoogloeoides</name>
    <name type="common">Crabtreella saccharophila</name>
    <dbReference type="NCBI Taxonomy" id="352475"/>
    <lineage>
        <taxon>Bacteria</taxon>
        <taxon>Pseudomonadati</taxon>
        <taxon>Pseudomonadota</taxon>
        <taxon>Alphaproteobacteria</taxon>
        <taxon>Hyphomicrobiales</taxon>
        <taxon>Rhizobiaceae</taxon>
        <taxon>Shinella</taxon>
    </lineage>
</organism>
<accession>A0A6N8TPQ9</accession>
<proteinExistence type="predicted"/>
<reference evidence="1 2" key="1">
    <citation type="submission" date="2019-12" db="EMBL/GenBank/DDBJ databases">
        <title>Shinella granuli gen. nov., sp. nov., and proposal of the reclassification of Zoogloea ramigera ATCC 19623 as Shinella zoogloeoides sp. nov.</title>
        <authorList>
            <person name="Gao J."/>
        </authorList>
    </citation>
    <scope>NUCLEOTIDE SEQUENCE [LARGE SCALE GENOMIC DNA]</scope>
    <source>
        <strain evidence="1 2">DSM 287</strain>
    </source>
</reference>
<gene>
    <name evidence="1" type="ORF">GR156_22865</name>
</gene>
<dbReference type="OrthoDB" id="8209053at2"/>